<evidence type="ECO:0000256" key="1">
    <source>
        <dbReference type="ARBA" id="ARBA00006484"/>
    </source>
</evidence>
<dbReference type="PRINTS" id="PR00080">
    <property type="entry name" value="SDRFAMILY"/>
</dbReference>
<reference evidence="3 4" key="1">
    <citation type="submission" date="2019-12" db="EMBL/GenBank/DDBJ databases">
        <authorList>
            <person name="Huq M.A."/>
        </authorList>
    </citation>
    <scope>NUCLEOTIDE SEQUENCE [LARGE SCALE GENOMIC DNA]</scope>
    <source>
        <strain evidence="3 4">MAH-18</strain>
    </source>
</reference>
<dbReference type="SUPFAM" id="SSF51735">
    <property type="entry name" value="NAD(P)-binding Rossmann-fold domains"/>
    <property type="match status" value="1"/>
</dbReference>
<name>A0A6L6XMY6_9ACTN</name>
<dbReference type="CDD" id="cd05233">
    <property type="entry name" value="SDR_c"/>
    <property type="match status" value="1"/>
</dbReference>
<dbReference type="Pfam" id="PF13561">
    <property type="entry name" value="adh_short_C2"/>
    <property type="match status" value="1"/>
</dbReference>
<gene>
    <name evidence="3" type="ORF">GON03_02795</name>
</gene>
<evidence type="ECO:0000313" key="4">
    <source>
        <dbReference type="Proteomes" id="UP000473525"/>
    </source>
</evidence>
<dbReference type="EMBL" id="WSEK01000004">
    <property type="protein sequence ID" value="MVQ48093.1"/>
    <property type="molecule type" value="Genomic_DNA"/>
</dbReference>
<dbReference type="Gene3D" id="3.40.50.720">
    <property type="entry name" value="NAD(P)-binding Rossmann-like Domain"/>
    <property type="match status" value="1"/>
</dbReference>
<dbReference type="GO" id="GO:0030497">
    <property type="term" value="P:fatty acid elongation"/>
    <property type="evidence" value="ECO:0007669"/>
    <property type="project" value="TreeGrafter"/>
</dbReference>
<comment type="caution">
    <text evidence="3">The sequence shown here is derived from an EMBL/GenBank/DDBJ whole genome shotgun (WGS) entry which is preliminary data.</text>
</comment>
<evidence type="ECO:0000313" key="3">
    <source>
        <dbReference type="EMBL" id="MVQ48093.1"/>
    </source>
</evidence>
<dbReference type="Proteomes" id="UP000473525">
    <property type="component" value="Unassembled WGS sequence"/>
</dbReference>
<dbReference type="FunFam" id="3.40.50.720:FF:000084">
    <property type="entry name" value="Short-chain dehydrogenase reductase"/>
    <property type="match status" value="1"/>
</dbReference>
<dbReference type="InterPro" id="IPR002347">
    <property type="entry name" value="SDR_fam"/>
</dbReference>
<keyword evidence="4" id="KW-1185">Reference proteome</keyword>
<sequence>MTKTALVTGAARGIGRQIAVSLAKEGYAVAVVDTDLDGYREFEEAECSVVDELEGYGVPTIAVEASTTDVAAMTALGARITAEWSGLDALVCNAGGGSGGFDENNAADIDLAALDTVLQRNLHGTIVTVQAALPALRRSTSATIVTMGSVTGVVANPRGTYAHYGITKAAVMHYTRCLANDLAPEGIRVNCIAPGLIATGRARKRLSEQPDRESSVLDRIGTPEEVAEAVRFLVSPAASHMSGQVLQLWQPDVHPA</sequence>
<dbReference type="PRINTS" id="PR00081">
    <property type="entry name" value="GDHRDH"/>
</dbReference>
<organism evidence="3 4">
    <name type="scientific">Nocardioides agri</name>
    <dbReference type="NCBI Taxonomy" id="2682843"/>
    <lineage>
        <taxon>Bacteria</taxon>
        <taxon>Bacillati</taxon>
        <taxon>Actinomycetota</taxon>
        <taxon>Actinomycetes</taxon>
        <taxon>Propionibacteriales</taxon>
        <taxon>Nocardioidaceae</taxon>
        <taxon>Nocardioides</taxon>
    </lineage>
</organism>
<dbReference type="PANTHER" id="PTHR42760:SF135">
    <property type="entry name" value="BLL7886 PROTEIN"/>
    <property type="match status" value="1"/>
</dbReference>
<evidence type="ECO:0000256" key="2">
    <source>
        <dbReference type="ARBA" id="ARBA00023002"/>
    </source>
</evidence>
<dbReference type="InterPro" id="IPR036291">
    <property type="entry name" value="NAD(P)-bd_dom_sf"/>
</dbReference>
<proteinExistence type="inferred from homology"/>
<keyword evidence="2" id="KW-0560">Oxidoreductase</keyword>
<dbReference type="AlphaFoldDB" id="A0A6L6XMY6"/>
<dbReference type="RefSeq" id="WP_157340174.1">
    <property type="nucleotide sequence ID" value="NZ_WSEK01000004.1"/>
</dbReference>
<accession>A0A6L6XMY6</accession>
<comment type="similarity">
    <text evidence="1">Belongs to the short-chain dehydrogenases/reductases (SDR) family.</text>
</comment>
<dbReference type="PANTHER" id="PTHR42760">
    <property type="entry name" value="SHORT-CHAIN DEHYDROGENASES/REDUCTASES FAMILY MEMBER"/>
    <property type="match status" value="1"/>
</dbReference>
<protein>
    <submittedName>
        <fullName evidence="3">SDR family oxidoreductase</fullName>
    </submittedName>
</protein>
<dbReference type="GO" id="GO:0016616">
    <property type="term" value="F:oxidoreductase activity, acting on the CH-OH group of donors, NAD or NADP as acceptor"/>
    <property type="evidence" value="ECO:0007669"/>
    <property type="project" value="TreeGrafter"/>
</dbReference>